<dbReference type="RefSeq" id="WP_079470300.1">
    <property type="nucleotide sequence ID" value="NZ_FUZZ01000002.1"/>
</dbReference>
<dbReference type="AlphaFoldDB" id="A0A1T5NXG8"/>
<dbReference type="InterPro" id="IPR032299">
    <property type="entry name" value="DUF4843"/>
</dbReference>
<keyword evidence="2" id="KW-1185">Reference proteome</keyword>
<evidence type="ECO:0008006" key="3">
    <source>
        <dbReference type="Google" id="ProtNLM"/>
    </source>
</evidence>
<evidence type="ECO:0000313" key="2">
    <source>
        <dbReference type="Proteomes" id="UP000190166"/>
    </source>
</evidence>
<sequence length="232" mass="26253">MKNINRLIATAILYLLISACGKEERLMYKEPPAIYFSRDFVLPDSINYTFVVKPDTVLRDTVYLNIRITGLATDADRKFNLVIADSSTAVKGKHFDIGPAVIKAGEYAIKFPVYLFRTPDMKDKVFSVYFRIASSDDFAAGFANSLKYQIRITDMLLKPADWSDFFYGAYSLTKHQFMVSRLGTTAITMGTGAQFSEIMSILQKMRVELIRYENTNGPLIDENGNRVTFPAI</sequence>
<proteinExistence type="predicted"/>
<dbReference type="STRING" id="393003.SAMN05660461_3002"/>
<reference evidence="1 2" key="1">
    <citation type="submission" date="2017-02" db="EMBL/GenBank/DDBJ databases">
        <authorList>
            <person name="Peterson S.W."/>
        </authorList>
    </citation>
    <scope>NUCLEOTIDE SEQUENCE [LARGE SCALE GENOMIC DNA]</scope>
    <source>
        <strain evidence="1 2">DSM 18108</strain>
    </source>
</reference>
<accession>A0A1T5NXG8</accession>
<evidence type="ECO:0000313" key="1">
    <source>
        <dbReference type="EMBL" id="SKD05066.1"/>
    </source>
</evidence>
<protein>
    <recommendedName>
        <fullName evidence="3">DUF4843 domain-containing protein</fullName>
    </recommendedName>
</protein>
<name>A0A1T5NXG8_9BACT</name>
<dbReference type="Pfam" id="PF16132">
    <property type="entry name" value="DUF4843"/>
    <property type="match status" value="1"/>
</dbReference>
<dbReference type="PROSITE" id="PS51257">
    <property type="entry name" value="PROKAR_LIPOPROTEIN"/>
    <property type="match status" value="1"/>
</dbReference>
<organism evidence="1 2">
    <name type="scientific">Chitinophaga ginsengisegetis</name>
    <dbReference type="NCBI Taxonomy" id="393003"/>
    <lineage>
        <taxon>Bacteria</taxon>
        <taxon>Pseudomonadati</taxon>
        <taxon>Bacteroidota</taxon>
        <taxon>Chitinophagia</taxon>
        <taxon>Chitinophagales</taxon>
        <taxon>Chitinophagaceae</taxon>
        <taxon>Chitinophaga</taxon>
    </lineage>
</organism>
<dbReference type="EMBL" id="FUZZ01000002">
    <property type="protein sequence ID" value="SKD05066.1"/>
    <property type="molecule type" value="Genomic_DNA"/>
</dbReference>
<dbReference type="Proteomes" id="UP000190166">
    <property type="component" value="Unassembled WGS sequence"/>
</dbReference>
<gene>
    <name evidence="1" type="ORF">SAMN05660461_3002</name>
</gene>